<evidence type="ECO:0000256" key="14">
    <source>
        <dbReference type="ARBA" id="ARBA00038526"/>
    </source>
</evidence>
<evidence type="ECO:0000256" key="8">
    <source>
        <dbReference type="ARBA" id="ARBA00023002"/>
    </source>
</evidence>
<evidence type="ECO:0000256" key="10">
    <source>
        <dbReference type="ARBA" id="ARBA00023157"/>
    </source>
</evidence>
<evidence type="ECO:0000256" key="15">
    <source>
        <dbReference type="ARBA" id="ARBA00039389"/>
    </source>
</evidence>
<evidence type="ECO:0000313" key="17">
    <source>
        <dbReference type="EMBL" id="MBZ7986954.1"/>
    </source>
</evidence>
<dbReference type="Pfam" id="PF02600">
    <property type="entry name" value="DsbB"/>
    <property type="match status" value="1"/>
</dbReference>
<proteinExistence type="inferred from homology"/>
<dbReference type="PANTHER" id="PTHR36570">
    <property type="entry name" value="DISULFIDE BOND FORMATION PROTEIN B"/>
    <property type="match status" value="1"/>
</dbReference>
<keyword evidence="18" id="KW-1185">Reference proteome</keyword>
<evidence type="ECO:0000256" key="4">
    <source>
        <dbReference type="ARBA" id="ARBA00022519"/>
    </source>
</evidence>
<keyword evidence="9 16" id="KW-0472">Membrane</keyword>
<evidence type="ECO:0000256" key="13">
    <source>
        <dbReference type="ARBA" id="ARBA00038060"/>
    </source>
</evidence>
<keyword evidence="3" id="KW-1003">Cell membrane</keyword>
<comment type="subunit">
    <text evidence="14">Interacts with DsbL.</text>
</comment>
<evidence type="ECO:0000313" key="18">
    <source>
        <dbReference type="Proteomes" id="UP000786183"/>
    </source>
</evidence>
<dbReference type="InterPro" id="IPR050183">
    <property type="entry name" value="DsbB"/>
</dbReference>
<comment type="function">
    <text evidence="12">Required for disulfide bond formation in some proteins. Part of a redox system composed of DsbI and DsbL that mediates formation of an essential disulfide bond in AssT.</text>
</comment>
<keyword evidence="4" id="KW-0997">Cell inner membrane</keyword>
<evidence type="ECO:0000256" key="2">
    <source>
        <dbReference type="ARBA" id="ARBA00022448"/>
    </source>
</evidence>
<evidence type="ECO:0000256" key="9">
    <source>
        <dbReference type="ARBA" id="ARBA00023136"/>
    </source>
</evidence>
<evidence type="ECO:0000256" key="7">
    <source>
        <dbReference type="ARBA" id="ARBA00022989"/>
    </source>
</evidence>
<dbReference type="Gene3D" id="1.20.1550.10">
    <property type="entry name" value="DsbB-like"/>
    <property type="match status" value="1"/>
</dbReference>
<protein>
    <recommendedName>
        <fullName evidence="15">Putative protein-disulfide oxidoreductase DsbI</fullName>
    </recommendedName>
</protein>
<dbReference type="SUPFAM" id="SSF158442">
    <property type="entry name" value="DsbB-like"/>
    <property type="match status" value="1"/>
</dbReference>
<keyword evidence="10" id="KW-1015">Disulfide bond</keyword>
<evidence type="ECO:0000256" key="5">
    <source>
        <dbReference type="ARBA" id="ARBA00022692"/>
    </source>
</evidence>
<accession>A0ABS7WQC1</accession>
<dbReference type="RefSeq" id="WP_172230540.1">
    <property type="nucleotide sequence ID" value="NZ_CP035946.1"/>
</dbReference>
<comment type="similarity">
    <text evidence="13">Belongs to the DsbB family. DsbI subfamily.</text>
</comment>
<evidence type="ECO:0000256" key="6">
    <source>
        <dbReference type="ARBA" id="ARBA00022982"/>
    </source>
</evidence>
<sequence length="257" mass="28976">MLKTINRWQNAKFLWILMIIVTVGLTAIAHYFFQDYLFMEPCEQCVYIRFAMLTMALGGVIAIIYPHNATKILAYSLAFYGCIVGIEFCLTLNQIHTAVHSENPFGGVEGCREIPIYPFALPLHELAPSWFLPTGECGLDAPVIPEDMYSSLSKLQQIFVGSEQNDFEDGLYSNGWYLIPSMKFMNMAIACLLCFVCCLIALVIMFLGFVFGSDCKWAKIGGGLVLLLVITLYFTGNITKQKHIEQMSNENTIEQRL</sequence>
<keyword evidence="11" id="KW-0676">Redox-active center</keyword>
<evidence type="ECO:0000256" key="12">
    <source>
        <dbReference type="ARBA" id="ARBA00037310"/>
    </source>
</evidence>
<dbReference type="InterPro" id="IPR003752">
    <property type="entry name" value="DiS_bond_form_DsbB/BdbC"/>
</dbReference>
<gene>
    <name evidence="17" type="primary">dsbI</name>
    <name evidence="17" type="ORF">AVCANL283_02320</name>
</gene>
<dbReference type="PANTHER" id="PTHR36570:SF1">
    <property type="entry name" value="PROTEIN-DISULFIDE OXIDOREDUCTASE DSBI"/>
    <property type="match status" value="1"/>
</dbReference>
<organism evidence="17 18">
    <name type="scientific">Campylobacter canadensis</name>
    <dbReference type="NCBI Taxonomy" id="449520"/>
    <lineage>
        <taxon>Bacteria</taxon>
        <taxon>Pseudomonadati</taxon>
        <taxon>Campylobacterota</taxon>
        <taxon>Epsilonproteobacteria</taxon>
        <taxon>Campylobacterales</taxon>
        <taxon>Campylobacteraceae</taxon>
        <taxon>Campylobacter</taxon>
    </lineage>
</organism>
<evidence type="ECO:0000256" key="16">
    <source>
        <dbReference type="SAM" id="Phobius"/>
    </source>
</evidence>
<evidence type="ECO:0000256" key="3">
    <source>
        <dbReference type="ARBA" id="ARBA00022475"/>
    </source>
</evidence>
<reference evidence="17 18" key="1">
    <citation type="submission" date="2020-07" db="EMBL/GenBank/DDBJ databases">
        <title>Transfer of Campylobacter canadensis to the novel genus Avispirillum gen. nov., that also includes two novel species recovered from migratory waterfowl: Avispirillum anseris sp. nov. and Avispirillum brantae sp. nov.</title>
        <authorList>
            <person name="Miller W.G."/>
            <person name="Chapman M.H."/>
            <person name="Yee E."/>
            <person name="Inglis G.D."/>
        </authorList>
    </citation>
    <scope>NUCLEOTIDE SEQUENCE [LARGE SCALE GENOMIC DNA]</scope>
    <source>
        <strain evidence="17 18">L283</strain>
    </source>
</reference>
<evidence type="ECO:0000256" key="1">
    <source>
        <dbReference type="ARBA" id="ARBA00004429"/>
    </source>
</evidence>
<evidence type="ECO:0000256" key="11">
    <source>
        <dbReference type="ARBA" id="ARBA00023284"/>
    </source>
</evidence>
<feature type="transmembrane region" description="Helical" evidence="16">
    <location>
        <begin position="217"/>
        <end position="236"/>
    </location>
</feature>
<dbReference type="NCBIfam" id="NF003304">
    <property type="entry name" value="PRK04307.1"/>
    <property type="match status" value="1"/>
</dbReference>
<comment type="caution">
    <text evidence="17">The sequence shown here is derived from an EMBL/GenBank/DDBJ whole genome shotgun (WGS) entry which is preliminary data.</text>
</comment>
<dbReference type="InterPro" id="IPR023380">
    <property type="entry name" value="DsbB-like_sf"/>
</dbReference>
<name>A0ABS7WQC1_9BACT</name>
<keyword evidence="2" id="KW-0813">Transport</keyword>
<keyword evidence="6" id="KW-0249">Electron transport</keyword>
<feature type="transmembrane region" description="Helical" evidence="16">
    <location>
        <begin position="187"/>
        <end position="211"/>
    </location>
</feature>
<feature type="transmembrane region" description="Helical" evidence="16">
    <location>
        <begin position="12"/>
        <end position="33"/>
    </location>
</feature>
<dbReference type="Proteomes" id="UP000786183">
    <property type="component" value="Unassembled WGS sequence"/>
</dbReference>
<dbReference type="EMBL" id="JACGBB010000003">
    <property type="protein sequence ID" value="MBZ7986954.1"/>
    <property type="molecule type" value="Genomic_DNA"/>
</dbReference>
<feature type="transmembrane region" description="Helical" evidence="16">
    <location>
        <begin position="45"/>
        <end position="66"/>
    </location>
</feature>
<comment type="subcellular location">
    <subcellularLocation>
        <location evidence="1">Cell inner membrane</location>
        <topology evidence="1">Multi-pass membrane protein</topology>
    </subcellularLocation>
</comment>
<keyword evidence="8" id="KW-0560">Oxidoreductase</keyword>
<keyword evidence="5 16" id="KW-0812">Transmembrane</keyword>
<keyword evidence="7 16" id="KW-1133">Transmembrane helix</keyword>